<sequence length="165" mass="18898">MVDEIDVIESEDDADSLPSYRPMYKVEPIIIRGVGQFTIFGLSSRFDTDFPASLTGKLAPEELEETIQRINYTLRRTMRGHGRWLMCGLLFCCCTFGCSLWPMICLNSRAIGALEKTLDYENQQLYNRLGLHWRLARQQIEGSGTLVEYVLVLESLQKIPLNMPD</sequence>
<evidence type="ECO:0000313" key="1">
    <source>
        <dbReference type="Proteomes" id="UP000887576"/>
    </source>
</evidence>
<name>A0AC34PUG8_9BILA</name>
<dbReference type="Proteomes" id="UP000887576">
    <property type="component" value="Unplaced"/>
</dbReference>
<accession>A0AC34PUG8</accession>
<evidence type="ECO:0000313" key="2">
    <source>
        <dbReference type="WBParaSite" id="JU765_v2.g10072.t1"/>
    </source>
</evidence>
<protein>
    <submittedName>
        <fullName evidence="2">Golgin subfamily A member 7/ERF4 domain-containing protein</fullName>
    </submittedName>
</protein>
<reference evidence="2" key="1">
    <citation type="submission" date="2022-11" db="UniProtKB">
        <authorList>
            <consortium name="WormBaseParasite"/>
        </authorList>
    </citation>
    <scope>IDENTIFICATION</scope>
</reference>
<organism evidence="1 2">
    <name type="scientific">Panagrolaimus sp. JU765</name>
    <dbReference type="NCBI Taxonomy" id="591449"/>
    <lineage>
        <taxon>Eukaryota</taxon>
        <taxon>Metazoa</taxon>
        <taxon>Ecdysozoa</taxon>
        <taxon>Nematoda</taxon>
        <taxon>Chromadorea</taxon>
        <taxon>Rhabditida</taxon>
        <taxon>Tylenchina</taxon>
        <taxon>Panagrolaimomorpha</taxon>
        <taxon>Panagrolaimoidea</taxon>
        <taxon>Panagrolaimidae</taxon>
        <taxon>Panagrolaimus</taxon>
    </lineage>
</organism>
<dbReference type="WBParaSite" id="JU765_v2.g10072.t1">
    <property type="protein sequence ID" value="JU765_v2.g10072.t1"/>
    <property type="gene ID" value="JU765_v2.g10072"/>
</dbReference>
<proteinExistence type="predicted"/>